<dbReference type="PANTHER" id="PTHR32089">
    <property type="entry name" value="METHYL-ACCEPTING CHEMOTAXIS PROTEIN MCPB"/>
    <property type="match status" value="1"/>
</dbReference>
<feature type="domain" description="Methyl-accepting transducer" evidence="4">
    <location>
        <begin position="1"/>
        <end position="61"/>
    </location>
</feature>
<comment type="similarity">
    <text evidence="2">Belongs to the methyl-accepting chemotaxis (MCP) protein family.</text>
</comment>
<dbReference type="Pfam" id="PF00015">
    <property type="entry name" value="MCPsignal"/>
    <property type="match status" value="1"/>
</dbReference>
<keyword evidence="1 3" id="KW-0807">Transducer</keyword>
<reference evidence="6" key="1">
    <citation type="submission" date="2016-10" db="EMBL/GenBank/DDBJ databases">
        <authorList>
            <person name="Varghese N."/>
            <person name="Submissions S."/>
        </authorList>
    </citation>
    <scope>NUCLEOTIDE SEQUENCE [LARGE SCALE GENOMIC DNA]</scope>
    <source>
        <strain evidence="6">IBRC-M 10760</strain>
    </source>
</reference>
<dbReference type="PRINTS" id="PR00260">
    <property type="entry name" value="CHEMTRNSDUCR"/>
</dbReference>
<dbReference type="PANTHER" id="PTHR32089:SF112">
    <property type="entry name" value="LYSOZYME-LIKE PROTEIN-RELATED"/>
    <property type="match status" value="1"/>
</dbReference>
<dbReference type="OrthoDB" id="8523at2157"/>
<dbReference type="PROSITE" id="PS50111">
    <property type="entry name" value="CHEMOTAXIS_TRANSDUC_2"/>
    <property type="match status" value="1"/>
</dbReference>
<evidence type="ECO:0000256" key="3">
    <source>
        <dbReference type="PROSITE-ProRule" id="PRU00284"/>
    </source>
</evidence>
<dbReference type="SUPFAM" id="SSF58104">
    <property type="entry name" value="Methyl-accepting chemotaxis protein (MCP) signaling domain"/>
    <property type="match status" value="1"/>
</dbReference>
<name>A0A1G7T7I8_9EURY</name>
<keyword evidence="6" id="KW-1185">Reference proteome</keyword>
<dbReference type="GO" id="GO:0004888">
    <property type="term" value="F:transmembrane signaling receptor activity"/>
    <property type="evidence" value="ECO:0007669"/>
    <property type="project" value="InterPro"/>
</dbReference>
<sequence>MTETSAESGKLQAQIAEIDEIVAVIDDIAEQTNILALNASIEVARAGEAGSRFAVVADEVK</sequence>
<dbReference type="GO" id="GO:0016020">
    <property type="term" value="C:membrane"/>
    <property type="evidence" value="ECO:0007669"/>
    <property type="project" value="InterPro"/>
</dbReference>
<dbReference type="EMBL" id="FNBK01000023">
    <property type="protein sequence ID" value="SDG30580.1"/>
    <property type="molecule type" value="Genomic_DNA"/>
</dbReference>
<evidence type="ECO:0000256" key="1">
    <source>
        <dbReference type="ARBA" id="ARBA00023224"/>
    </source>
</evidence>
<evidence type="ECO:0000259" key="4">
    <source>
        <dbReference type="PROSITE" id="PS50111"/>
    </source>
</evidence>
<dbReference type="InterPro" id="IPR004090">
    <property type="entry name" value="Chemotax_Me-accpt_rcpt"/>
</dbReference>
<evidence type="ECO:0000313" key="5">
    <source>
        <dbReference type="EMBL" id="SDG30580.1"/>
    </source>
</evidence>
<dbReference type="InterPro" id="IPR004089">
    <property type="entry name" value="MCPsignal_dom"/>
</dbReference>
<organism evidence="5 6">
    <name type="scientific">Halorientalis regularis</name>
    <dbReference type="NCBI Taxonomy" id="660518"/>
    <lineage>
        <taxon>Archaea</taxon>
        <taxon>Methanobacteriati</taxon>
        <taxon>Methanobacteriota</taxon>
        <taxon>Stenosarchaea group</taxon>
        <taxon>Halobacteria</taxon>
        <taxon>Halobacteriales</taxon>
        <taxon>Haloarculaceae</taxon>
        <taxon>Halorientalis</taxon>
    </lineage>
</organism>
<gene>
    <name evidence="5" type="ORF">SAMN05216218_1239</name>
</gene>
<protein>
    <submittedName>
        <fullName evidence="5">Methyl-accepting chemotaxis protein</fullName>
    </submittedName>
</protein>
<dbReference type="GO" id="GO:0007165">
    <property type="term" value="P:signal transduction"/>
    <property type="evidence" value="ECO:0007669"/>
    <property type="project" value="UniProtKB-KW"/>
</dbReference>
<accession>A0A1G7T7I8</accession>
<dbReference type="AlphaFoldDB" id="A0A1G7T7I8"/>
<proteinExistence type="inferred from homology"/>
<dbReference type="STRING" id="660518.SAMN05216218_1239"/>
<dbReference type="GO" id="GO:0006935">
    <property type="term" value="P:chemotaxis"/>
    <property type="evidence" value="ECO:0007669"/>
    <property type="project" value="InterPro"/>
</dbReference>
<dbReference type="Proteomes" id="UP000199076">
    <property type="component" value="Unassembled WGS sequence"/>
</dbReference>
<evidence type="ECO:0000256" key="2">
    <source>
        <dbReference type="ARBA" id="ARBA00029447"/>
    </source>
</evidence>
<dbReference type="Gene3D" id="1.10.287.950">
    <property type="entry name" value="Methyl-accepting chemotaxis protein"/>
    <property type="match status" value="1"/>
</dbReference>
<evidence type="ECO:0000313" key="6">
    <source>
        <dbReference type="Proteomes" id="UP000199076"/>
    </source>
</evidence>